<proteinExistence type="predicted"/>
<dbReference type="Proteomes" id="UP000193411">
    <property type="component" value="Unassembled WGS sequence"/>
</dbReference>
<comment type="caution">
    <text evidence="2">The sequence shown here is derived from an EMBL/GenBank/DDBJ whole genome shotgun (WGS) entry which is preliminary data.</text>
</comment>
<sequence>MTNSAMGGQPTGGPPIAEKPIVNLVAKPQSITADGDAERKATNSALVTSILKSRFADKIPDHLKNVPPRPPAENVVMRTIHRRKSSINAAEATAAAAVVAGATADNKGADGGNRRASKESGGGAGHQKSQGVEKTNGSGAVATATDGDPRTTPPSSGPSKPLPLRVILTLSLFASTFATCVAVWSLVTTAGERNSILNGQGNAISLPYHIALFLARSLGQAEDDVRQAMFGWRNGVYSPIGASRDSGFDSQASNLASRMAAQSNGWPGLLGFTMTSDLAASTSSNAGNNGIPLGWGIRTSCLSPSTGPSTAASAFDTPSFDRIRHSGPACKSMDQWIYPRVGQMSSATSQVTIVPLDYSPSTATRFGQSVQPLSTQASTVLTWPWSSFATTSQRNLIPLSPPTSPTSGGNWSLPYVFSNSLWMGFHTHHQGGWHAIADVNLTSLLPSAMSAAITLTNRKGRVVPTTTKTYLLGTIAYGADSAKITGLLNLPPDTKTIVLAASHLSLTAPISLTATASATLGDPILALVNTAIGSKSYNLTATGIRSSLNGVWVRVSDTQGALGGSRGAPAQVNLHGLLSSPGAHIRLGGFDGAMDLTLATVVPEASFYPADVAAFSGTGLAVLMLSVLVACSLGWVAGTRAGVILDTMATRVAEYALANDFERPIPSLATANMSTLVQSGSIPKLNAIAASTAGISARSEESMLGSAPPGPSHNGLNLSTPREVWRGMWFAELHQVRRCIRELATCLAKGAWS</sequence>
<gene>
    <name evidence="2" type="ORF">BCR44DRAFT_1501676</name>
</gene>
<protein>
    <submittedName>
        <fullName evidence="2">Uncharacterized protein</fullName>
    </submittedName>
</protein>
<reference evidence="2 3" key="1">
    <citation type="submission" date="2016-07" db="EMBL/GenBank/DDBJ databases">
        <title>Pervasive Adenine N6-methylation of Active Genes in Fungi.</title>
        <authorList>
            <consortium name="DOE Joint Genome Institute"/>
            <person name="Mondo S.J."/>
            <person name="Dannebaum R.O."/>
            <person name="Kuo R.C."/>
            <person name="Labutti K."/>
            <person name="Haridas S."/>
            <person name="Kuo A."/>
            <person name="Salamov A."/>
            <person name="Ahrendt S.R."/>
            <person name="Lipzen A."/>
            <person name="Sullivan W."/>
            <person name="Andreopoulos W.B."/>
            <person name="Clum A."/>
            <person name="Lindquist E."/>
            <person name="Daum C."/>
            <person name="Ramamoorthy G.K."/>
            <person name="Gryganskyi A."/>
            <person name="Culley D."/>
            <person name="Magnuson J.K."/>
            <person name="James T.Y."/>
            <person name="O'Malley M.A."/>
            <person name="Stajich J.E."/>
            <person name="Spatafora J.W."/>
            <person name="Visel A."/>
            <person name="Grigoriev I.V."/>
        </authorList>
    </citation>
    <scope>NUCLEOTIDE SEQUENCE [LARGE SCALE GENOMIC DNA]</scope>
    <source>
        <strain evidence="2 3">PL171</strain>
    </source>
</reference>
<feature type="region of interest" description="Disordered" evidence="1">
    <location>
        <begin position="104"/>
        <end position="161"/>
    </location>
</feature>
<name>A0A1Y2HIA9_9FUNG</name>
<feature type="compositionally biased region" description="Polar residues" evidence="1">
    <location>
        <begin position="127"/>
        <end position="138"/>
    </location>
</feature>
<dbReference type="AlphaFoldDB" id="A0A1Y2HIA9"/>
<evidence type="ECO:0000256" key="1">
    <source>
        <dbReference type="SAM" id="MobiDB-lite"/>
    </source>
</evidence>
<keyword evidence="3" id="KW-1185">Reference proteome</keyword>
<evidence type="ECO:0000313" key="2">
    <source>
        <dbReference type="EMBL" id="ORZ32812.1"/>
    </source>
</evidence>
<dbReference type="EMBL" id="MCFL01000041">
    <property type="protein sequence ID" value="ORZ32812.1"/>
    <property type="molecule type" value="Genomic_DNA"/>
</dbReference>
<organism evidence="2 3">
    <name type="scientific">Catenaria anguillulae PL171</name>
    <dbReference type="NCBI Taxonomy" id="765915"/>
    <lineage>
        <taxon>Eukaryota</taxon>
        <taxon>Fungi</taxon>
        <taxon>Fungi incertae sedis</taxon>
        <taxon>Blastocladiomycota</taxon>
        <taxon>Blastocladiomycetes</taxon>
        <taxon>Blastocladiales</taxon>
        <taxon>Catenariaceae</taxon>
        <taxon>Catenaria</taxon>
    </lineage>
</organism>
<evidence type="ECO:0000313" key="3">
    <source>
        <dbReference type="Proteomes" id="UP000193411"/>
    </source>
</evidence>
<accession>A0A1Y2HIA9</accession>